<sequence>MVNVKNATLNGFSGKKLRLGNLVRKASFGAALSLASLTNAHAADYEMIISHVFSEDPLTNEVQPSLMHFESLVETATNGAIDVKIFGGSQLGSEVESGKAAQKGLVMQGAVMSSGAMSSFYKDFQVMTAPFLFPNYLTAWAYFDGPYHADFMKGAIEESGLRYMGTFDEGGGFVAFTNNKHPIRTVEDIEGLRIRVEENPAHIAIMKALGASATPLPWGEVQTALATGLADGQFNAPGISKAYKLYDVNDYTTLSGHVYNTATFMISEKWFQSLPEEYRVIIANAARESMKIGHGIAVMHSVDGWDVSCKEFKECIVLSEEEKAKMAAVAMPAWREWITKDFGVDPVVVDGLMSEVQRLKAEEVATSTSLYAN</sequence>
<reference evidence="5 6" key="1">
    <citation type="submission" date="2024-02" db="EMBL/GenBank/DDBJ databases">
        <title>Roseibium algae sp. nov., isolated from marine alga (Grateloupia sp.), showing potential in myo-inositol conversion.</title>
        <authorList>
            <person name="Wang Y."/>
        </authorList>
    </citation>
    <scope>NUCLEOTIDE SEQUENCE [LARGE SCALE GENOMIC DNA]</scope>
    <source>
        <strain evidence="5 6">H3510</strain>
    </source>
</reference>
<accession>A0ABU8TEE9</accession>
<feature type="chain" id="PRO_5047103148" evidence="4">
    <location>
        <begin position="43"/>
        <end position="373"/>
    </location>
</feature>
<gene>
    <name evidence="5" type="primary">dctP</name>
    <name evidence="5" type="ORF">V6575_00420</name>
</gene>
<dbReference type="Gene3D" id="3.40.190.170">
    <property type="entry name" value="Bacterial extracellular solute-binding protein, family 7"/>
    <property type="match status" value="1"/>
</dbReference>
<proteinExistence type="inferred from homology"/>
<dbReference type="RefSeq" id="WP_340272006.1">
    <property type="nucleotide sequence ID" value="NZ_JBAKIA010000001.1"/>
</dbReference>
<keyword evidence="3 4" id="KW-0732">Signal</keyword>
<evidence type="ECO:0000256" key="4">
    <source>
        <dbReference type="SAM" id="SignalP"/>
    </source>
</evidence>
<evidence type="ECO:0000256" key="2">
    <source>
        <dbReference type="ARBA" id="ARBA00022448"/>
    </source>
</evidence>
<keyword evidence="6" id="KW-1185">Reference proteome</keyword>
<dbReference type="PANTHER" id="PTHR33376:SF7">
    <property type="entry name" value="C4-DICARBOXYLATE-BINDING PROTEIN DCTB"/>
    <property type="match status" value="1"/>
</dbReference>
<dbReference type="InterPro" id="IPR018389">
    <property type="entry name" value="DctP_fam"/>
</dbReference>
<organism evidence="5 6">
    <name type="scientific">Roseibium algae</name>
    <dbReference type="NCBI Taxonomy" id="3123038"/>
    <lineage>
        <taxon>Bacteria</taxon>
        <taxon>Pseudomonadati</taxon>
        <taxon>Pseudomonadota</taxon>
        <taxon>Alphaproteobacteria</taxon>
        <taxon>Hyphomicrobiales</taxon>
        <taxon>Stappiaceae</taxon>
        <taxon>Roseibium</taxon>
    </lineage>
</organism>
<keyword evidence="2" id="KW-0813">Transport</keyword>
<evidence type="ECO:0000256" key="1">
    <source>
        <dbReference type="ARBA" id="ARBA00009023"/>
    </source>
</evidence>
<dbReference type="EMBL" id="JBAKIA010000001">
    <property type="protein sequence ID" value="MEJ8472538.1"/>
    <property type="molecule type" value="Genomic_DNA"/>
</dbReference>
<dbReference type="InterPro" id="IPR038404">
    <property type="entry name" value="TRAP_DctP_sf"/>
</dbReference>
<evidence type="ECO:0000313" key="6">
    <source>
        <dbReference type="Proteomes" id="UP001385499"/>
    </source>
</evidence>
<feature type="signal peptide" evidence="4">
    <location>
        <begin position="1"/>
        <end position="42"/>
    </location>
</feature>
<name>A0ABU8TEE9_9HYPH</name>
<comment type="similarity">
    <text evidence="1">Belongs to the bacterial solute-binding protein 7 family.</text>
</comment>
<dbReference type="NCBIfam" id="NF037995">
    <property type="entry name" value="TRAP_S1"/>
    <property type="match status" value="1"/>
</dbReference>
<evidence type="ECO:0000313" key="5">
    <source>
        <dbReference type="EMBL" id="MEJ8472538.1"/>
    </source>
</evidence>
<dbReference type="Pfam" id="PF03480">
    <property type="entry name" value="DctP"/>
    <property type="match status" value="1"/>
</dbReference>
<comment type="caution">
    <text evidence="5">The sequence shown here is derived from an EMBL/GenBank/DDBJ whole genome shotgun (WGS) entry which is preliminary data.</text>
</comment>
<dbReference type="PANTHER" id="PTHR33376">
    <property type="match status" value="1"/>
</dbReference>
<protein>
    <submittedName>
        <fullName evidence="5">TRAP transporter substrate-binding protein DctP</fullName>
    </submittedName>
</protein>
<evidence type="ECO:0000256" key="3">
    <source>
        <dbReference type="ARBA" id="ARBA00022729"/>
    </source>
</evidence>
<dbReference type="Proteomes" id="UP001385499">
    <property type="component" value="Unassembled WGS sequence"/>
</dbReference>